<dbReference type="PROSITE" id="PS51257">
    <property type="entry name" value="PROKAR_LIPOPROTEIN"/>
    <property type="match status" value="1"/>
</dbReference>
<evidence type="ECO:0000259" key="2">
    <source>
        <dbReference type="PROSITE" id="PS51910"/>
    </source>
</evidence>
<dbReference type="Proteomes" id="UP000013520">
    <property type="component" value="Chromosome"/>
</dbReference>
<dbReference type="InterPro" id="IPR017853">
    <property type="entry name" value="GH"/>
</dbReference>
<dbReference type="KEGG" id="dgi:Desgi_0775"/>
<evidence type="ECO:0000313" key="3">
    <source>
        <dbReference type="EMBL" id="AGL00328.1"/>
    </source>
</evidence>
<dbReference type="InterPro" id="IPR001223">
    <property type="entry name" value="Glyco_hydro18_cat"/>
</dbReference>
<keyword evidence="4" id="KW-1185">Reference proteome</keyword>
<feature type="domain" description="GH18" evidence="2">
    <location>
        <begin position="154"/>
        <end position="418"/>
    </location>
</feature>
<dbReference type="SUPFAM" id="SSF55383">
    <property type="entry name" value="Copper amine oxidase, domain N"/>
    <property type="match status" value="1"/>
</dbReference>
<evidence type="ECO:0000256" key="1">
    <source>
        <dbReference type="SAM" id="SignalP"/>
    </source>
</evidence>
<name>R4KAW7_9FIRM</name>
<dbReference type="InterPro" id="IPR011583">
    <property type="entry name" value="Chitinase_II/V-like_cat"/>
</dbReference>
<dbReference type="InterPro" id="IPR036582">
    <property type="entry name" value="Mao_N_sf"/>
</dbReference>
<proteinExistence type="predicted"/>
<dbReference type="RefSeq" id="WP_006520980.1">
    <property type="nucleotide sequence ID" value="NC_021184.1"/>
</dbReference>
<sequence>MKRLFLTMALLFFLACGFATAAPAQEHKQISVLIDGLPVSFDVQPVIQSGRTLVPFRAIAEALNVQVTWDGAAQTINATDGNNAVLLQMGSNTGYRNQTPIPLEVPPLNLDGRTLIPLRFFSEAFDCQVVWDNVTSTVKITSPPQQMTVVGFYALGDAQTSSWGNLFGVPYPGTAAGNTGLVSDLALGWYSLDGQGNLLTQSRTGWQRPDGWENVLDAARSYNIRTEMVVHVTDEDGTITNLLTNENAMNQAVADILKEINSYDSVNLNLEGLGYRDTGAQLQAVQNSFTSFVSLLFEQLQAAGKTLTVTLHAPNSSYKGYDYQALGKVTDKIIIMAYDYGSTPEPVNQVIQAVESATAVVPAQKLLLGISAPTETPQSILTKVGIAKQYNLDGIALWRLGVVSDEMWQILKTTVKGT</sequence>
<reference evidence="3 4" key="1">
    <citation type="submission" date="2012-01" db="EMBL/GenBank/DDBJ databases">
        <title>Complete sequence of Desulfotomaculum gibsoniae DSM 7213.</title>
        <authorList>
            <consortium name="US DOE Joint Genome Institute"/>
            <person name="Lucas S."/>
            <person name="Han J."/>
            <person name="Lapidus A."/>
            <person name="Cheng J.-F."/>
            <person name="Goodwin L."/>
            <person name="Pitluck S."/>
            <person name="Peters L."/>
            <person name="Ovchinnikova G."/>
            <person name="Teshima H."/>
            <person name="Detter J.C."/>
            <person name="Han C."/>
            <person name="Tapia R."/>
            <person name="Land M."/>
            <person name="Hauser L."/>
            <person name="Kyrpides N."/>
            <person name="Ivanova N."/>
            <person name="Pagani I."/>
            <person name="Parshina S."/>
            <person name="Plugge C."/>
            <person name="Muyzer G."/>
            <person name="Kuever J."/>
            <person name="Ivanova A."/>
            <person name="Nazina T."/>
            <person name="Klenk H.-P."/>
            <person name="Brambilla E."/>
            <person name="Spring S."/>
            <person name="Stams A.F."/>
            <person name="Woyke T."/>
        </authorList>
    </citation>
    <scope>NUCLEOTIDE SEQUENCE [LARGE SCALE GENOMIC DNA]</scope>
    <source>
        <strain evidence="3 4">DSM 7213</strain>
    </source>
</reference>
<dbReference type="GO" id="GO:0016787">
    <property type="term" value="F:hydrolase activity"/>
    <property type="evidence" value="ECO:0007669"/>
    <property type="project" value="UniProtKB-KW"/>
</dbReference>
<protein>
    <submittedName>
        <fullName evidence="3">Putative glycosyl hydrolase</fullName>
    </submittedName>
</protein>
<dbReference type="STRING" id="767817.Desgi_0775"/>
<dbReference type="GO" id="GO:0008061">
    <property type="term" value="F:chitin binding"/>
    <property type="evidence" value="ECO:0007669"/>
    <property type="project" value="InterPro"/>
</dbReference>
<dbReference type="GO" id="GO:0005975">
    <property type="term" value="P:carbohydrate metabolic process"/>
    <property type="evidence" value="ECO:0007669"/>
    <property type="project" value="InterPro"/>
</dbReference>
<dbReference type="HOGENOM" id="CLU_047970_0_0_9"/>
<dbReference type="Gene3D" id="3.20.20.80">
    <property type="entry name" value="Glycosidases"/>
    <property type="match status" value="1"/>
</dbReference>
<dbReference type="Pfam" id="PF07833">
    <property type="entry name" value="Cu_amine_oxidN1"/>
    <property type="match status" value="1"/>
</dbReference>
<dbReference type="PROSITE" id="PS51910">
    <property type="entry name" value="GH18_2"/>
    <property type="match status" value="1"/>
</dbReference>
<feature type="chain" id="PRO_5004374577" evidence="1">
    <location>
        <begin position="22"/>
        <end position="418"/>
    </location>
</feature>
<dbReference type="SUPFAM" id="SSF51445">
    <property type="entry name" value="(Trans)glycosidases"/>
    <property type="match status" value="1"/>
</dbReference>
<dbReference type="EMBL" id="CP003273">
    <property type="protein sequence ID" value="AGL00328.1"/>
    <property type="molecule type" value="Genomic_DNA"/>
</dbReference>
<organism evidence="3 4">
    <name type="scientific">Desulfoscipio gibsoniae DSM 7213</name>
    <dbReference type="NCBI Taxonomy" id="767817"/>
    <lineage>
        <taxon>Bacteria</taxon>
        <taxon>Bacillati</taxon>
        <taxon>Bacillota</taxon>
        <taxon>Clostridia</taxon>
        <taxon>Eubacteriales</taxon>
        <taxon>Desulfallaceae</taxon>
        <taxon>Desulfoscipio</taxon>
    </lineage>
</organism>
<dbReference type="PANTHER" id="PTHR46066">
    <property type="entry name" value="CHITINASE DOMAIN-CONTAINING PROTEIN 1 FAMILY MEMBER"/>
    <property type="match status" value="1"/>
</dbReference>
<dbReference type="eggNOG" id="COG3858">
    <property type="taxonomic scope" value="Bacteria"/>
</dbReference>
<dbReference type="AlphaFoldDB" id="R4KAW7"/>
<keyword evidence="3" id="KW-0378">Hydrolase</keyword>
<dbReference type="OrthoDB" id="9769314at2"/>
<dbReference type="InterPro" id="IPR012854">
    <property type="entry name" value="Cu_amine_oxidase-like_N"/>
</dbReference>
<evidence type="ECO:0000313" key="4">
    <source>
        <dbReference type="Proteomes" id="UP000013520"/>
    </source>
</evidence>
<dbReference type="Gene3D" id="3.30.457.10">
    <property type="entry name" value="Copper amine oxidase-like, N-terminal domain"/>
    <property type="match status" value="1"/>
</dbReference>
<keyword evidence="1" id="KW-0732">Signal</keyword>
<accession>R4KAW7</accession>
<feature type="signal peptide" evidence="1">
    <location>
        <begin position="1"/>
        <end position="21"/>
    </location>
</feature>
<dbReference type="Pfam" id="PF00704">
    <property type="entry name" value="Glyco_hydro_18"/>
    <property type="match status" value="1"/>
</dbReference>
<dbReference type="SMART" id="SM00636">
    <property type="entry name" value="Glyco_18"/>
    <property type="match status" value="1"/>
</dbReference>
<gene>
    <name evidence="3" type="ORF">Desgi_0775</name>
</gene>
<dbReference type="PANTHER" id="PTHR46066:SF2">
    <property type="entry name" value="CHITINASE DOMAIN-CONTAINING PROTEIN 1"/>
    <property type="match status" value="1"/>
</dbReference>